<reference evidence="2" key="2">
    <citation type="submission" date="2020-09" db="EMBL/GenBank/DDBJ databases">
        <authorList>
            <person name="Sun Q."/>
            <person name="Ohkuma M."/>
        </authorList>
    </citation>
    <scope>NUCLEOTIDE SEQUENCE</scope>
    <source>
        <strain evidence="2">JCM 19831</strain>
    </source>
</reference>
<gene>
    <name evidence="2" type="ORF">GCM10007977_033190</name>
</gene>
<dbReference type="InterPro" id="IPR051704">
    <property type="entry name" value="FAD_aromatic-hydroxylase"/>
</dbReference>
<reference evidence="2" key="1">
    <citation type="journal article" date="2014" name="Int. J. Syst. Evol. Microbiol.">
        <title>Complete genome sequence of Corynebacterium casei LMG S-19264T (=DSM 44701T), isolated from a smear-ripened cheese.</title>
        <authorList>
            <consortium name="US DOE Joint Genome Institute (JGI-PGF)"/>
            <person name="Walter F."/>
            <person name="Albersmeier A."/>
            <person name="Kalinowski J."/>
            <person name="Ruckert C."/>
        </authorList>
    </citation>
    <scope>NUCLEOTIDE SEQUENCE</scope>
    <source>
        <strain evidence="2">JCM 19831</strain>
    </source>
</reference>
<evidence type="ECO:0000259" key="1">
    <source>
        <dbReference type="Pfam" id="PF01494"/>
    </source>
</evidence>
<feature type="domain" description="FAD-binding" evidence="1">
    <location>
        <begin position="4"/>
        <end position="323"/>
    </location>
</feature>
<dbReference type="PANTHER" id="PTHR46865:SF2">
    <property type="entry name" value="MONOOXYGENASE"/>
    <property type="match status" value="1"/>
</dbReference>
<dbReference type="GO" id="GO:0071949">
    <property type="term" value="F:FAD binding"/>
    <property type="evidence" value="ECO:0007669"/>
    <property type="project" value="InterPro"/>
</dbReference>
<comment type="caution">
    <text evidence="2">The sequence shown here is derived from an EMBL/GenBank/DDBJ whole genome shotgun (WGS) entry which is preliminary data.</text>
</comment>
<dbReference type="Gene3D" id="3.30.9.10">
    <property type="entry name" value="D-Amino Acid Oxidase, subunit A, domain 2"/>
    <property type="match status" value="1"/>
</dbReference>
<dbReference type="PANTHER" id="PTHR46865">
    <property type="entry name" value="OXIDOREDUCTASE-RELATED"/>
    <property type="match status" value="1"/>
</dbReference>
<dbReference type="InterPro" id="IPR002938">
    <property type="entry name" value="FAD-bd"/>
</dbReference>
<dbReference type="PRINTS" id="PR00420">
    <property type="entry name" value="RNGMNOXGNASE"/>
</dbReference>
<organism evidence="2 3">
    <name type="scientific">Dactylosporangium sucinum</name>
    <dbReference type="NCBI Taxonomy" id="1424081"/>
    <lineage>
        <taxon>Bacteria</taxon>
        <taxon>Bacillati</taxon>
        <taxon>Actinomycetota</taxon>
        <taxon>Actinomycetes</taxon>
        <taxon>Micromonosporales</taxon>
        <taxon>Micromonosporaceae</taxon>
        <taxon>Dactylosporangium</taxon>
    </lineage>
</organism>
<accession>A0A917TNJ6</accession>
<evidence type="ECO:0000313" key="2">
    <source>
        <dbReference type="EMBL" id="GGM29271.1"/>
    </source>
</evidence>
<protein>
    <submittedName>
        <fullName evidence="2">Oxidoreductase</fullName>
    </submittedName>
</protein>
<keyword evidence="3" id="KW-1185">Reference proteome</keyword>
<dbReference type="RefSeq" id="WP_190250729.1">
    <property type="nucleotide sequence ID" value="NZ_BMPI01000014.1"/>
</dbReference>
<proteinExistence type="predicted"/>
<dbReference type="Pfam" id="PF01494">
    <property type="entry name" value="FAD_binding_3"/>
    <property type="match status" value="1"/>
</dbReference>
<dbReference type="Proteomes" id="UP000642070">
    <property type="component" value="Unassembled WGS sequence"/>
</dbReference>
<dbReference type="AlphaFoldDB" id="A0A917TNJ6"/>
<dbReference type="EMBL" id="BMPI01000014">
    <property type="protein sequence ID" value="GGM29271.1"/>
    <property type="molecule type" value="Genomic_DNA"/>
</dbReference>
<evidence type="ECO:0000313" key="3">
    <source>
        <dbReference type="Proteomes" id="UP000642070"/>
    </source>
</evidence>
<sequence>MTQTVLISGAGVAGPTLAYWLARHGLRPTVVERAQGTRSSGNPVDVRGPAQPVATAMGVLPQLRSLATRATAMRAVDAAGRTLARLPMSRNPDDVEIPRADLARVLYEAARDHAEFRFDDTVTSLTQDAGGVDVTFDRAPARRFDLVVGADGLHSQVRRLAFPASAVRVEHLGVYVGTLPVVGDEDPDVLLYNEPGRLASLHPSRERSLAAFIYRAPEVPDFDHRDAAQHRMLLRKAYAGAGWRVPALLEQVSATDELYFDAVSRVRMPTWSSGRVTLLGDAASCVSLFGEGSSLAMAGAFALASALASSSSVETALRRYEATHRALTGPRQRHAGRAATLLIPKTRLGIAARNAAARTLLRAA</sequence>
<dbReference type="SUPFAM" id="SSF51905">
    <property type="entry name" value="FAD/NAD(P)-binding domain"/>
    <property type="match status" value="1"/>
</dbReference>
<dbReference type="InterPro" id="IPR036188">
    <property type="entry name" value="FAD/NAD-bd_sf"/>
</dbReference>
<dbReference type="Gene3D" id="3.50.50.60">
    <property type="entry name" value="FAD/NAD(P)-binding domain"/>
    <property type="match status" value="1"/>
</dbReference>
<name>A0A917TNJ6_9ACTN</name>